<name>A0A841ABM8_9MICO</name>
<gene>
    <name evidence="1" type="ORF">HNR70_000834</name>
</gene>
<dbReference type="RefSeq" id="WP_184324555.1">
    <property type="nucleotide sequence ID" value="NZ_JACHLZ010000001.1"/>
</dbReference>
<evidence type="ECO:0000313" key="1">
    <source>
        <dbReference type="EMBL" id="MBB5831021.1"/>
    </source>
</evidence>
<evidence type="ECO:0000313" key="2">
    <source>
        <dbReference type="Proteomes" id="UP000588158"/>
    </source>
</evidence>
<proteinExistence type="predicted"/>
<dbReference type="AlphaFoldDB" id="A0A841ABM8"/>
<comment type="caution">
    <text evidence="1">The sequence shown here is derived from an EMBL/GenBank/DDBJ whole genome shotgun (WGS) entry which is preliminary data.</text>
</comment>
<dbReference type="Proteomes" id="UP000588158">
    <property type="component" value="Unassembled WGS sequence"/>
</dbReference>
<dbReference type="EMBL" id="JACHLZ010000001">
    <property type="protein sequence ID" value="MBB5831021.1"/>
    <property type="molecule type" value="Genomic_DNA"/>
</dbReference>
<keyword evidence="2" id="KW-1185">Reference proteome</keyword>
<accession>A0A841ABM8</accession>
<sequence length="583" mass="64123">MTAIPWTVVDPDTIERMIAVGLCRRYQHARRIKASQGDGGLDVLVPAGQSQFHVVDYQVKKFADGLDDSRKSQIKKSLKTAIATHQDTASHYTVAKWYLTLPMDLTREQETWLANLAAELNAPFPVEVFGLTQIENLLLESPNIRDYYLGDGMEKLREILDQMSSLTGLHNLTTDPTKVEPGDAATALADLHRHINAADPHFRYDYQVTRDLPAITPRAGLVASVTARTGPEAPHVTWHVSTNYDSALEDRSIPGSYTVYPQRMTPEQREAWEQWRDYGTPVTLEGNVVDELTIDLPGGLGADPPAGDNVLRIGPAFGEFDNEPTARALWAIENTDGTLLAERLFWLRRAGRGIAGGEHFQGTDAEKYIGLDLYVMKGVSTKVKLDIRGDRWVGEPVQRVLPALRFCAAWGNNNMLRPQDEFGLRVAEQSVTLSGDSPIPPQLAAAVEDLVRISTGAKRPIALPGNIEALTSSKGVGLRIIADTVAGLEPEVGIDELVFWYEDAPSALDDLMARAKAGQLIVPWTIPFPLLGDDFEFAFSLEITGGIELVADKSSGVHAQPRKAVRLIPAATTRGRMRWDSHS</sequence>
<protein>
    <recommendedName>
        <fullName evidence="3">Restriction endonuclease</fullName>
    </recommendedName>
</protein>
<reference evidence="1 2" key="1">
    <citation type="submission" date="2020-08" db="EMBL/GenBank/DDBJ databases">
        <title>Sequencing the genomes of 1000 actinobacteria strains.</title>
        <authorList>
            <person name="Klenk H.-P."/>
        </authorList>
    </citation>
    <scope>NUCLEOTIDE SEQUENCE [LARGE SCALE GENOMIC DNA]</scope>
    <source>
        <strain evidence="1 2">DSM 28796</strain>
    </source>
</reference>
<evidence type="ECO:0008006" key="3">
    <source>
        <dbReference type="Google" id="ProtNLM"/>
    </source>
</evidence>
<organism evidence="1 2">
    <name type="scientific">Brachybacterium aquaticum</name>
    <dbReference type="NCBI Taxonomy" id="1432564"/>
    <lineage>
        <taxon>Bacteria</taxon>
        <taxon>Bacillati</taxon>
        <taxon>Actinomycetota</taxon>
        <taxon>Actinomycetes</taxon>
        <taxon>Micrococcales</taxon>
        <taxon>Dermabacteraceae</taxon>
        <taxon>Brachybacterium</taxon>
    </lineage>
</organism>